<gene>
    <name evidence="2" type="ORF">BJ554DRAFT_8386</name>
</gene>
<name>A0A8H7ZV12_9FUNG</name>
<reference evidence="2 3" key="1">
    <citation type="journal article" name="Sci. Rep.">
        <title>Genome-scale phylogenetic analyses confirm Olpidium as the closest living zoosporic fungus to the non-flagellated, terrestrial fungi.</title>
        <authorList>
            <person name="Chang Y."/>
            <person name="Rochon D."/>
            <person name="Sekimoto S."/>
            <person name="Wang Y."/>
            <person name="Chovatia M."/>
            <person name="Sandor L."/>
            <person name="Salamov A."/>
            <person name="Grigoriev I.V."/>
            <person name="Stajich J.E."/>
            <person name="Spatafora J.W."/>
        </authorList>
    </citation>
    <scope>NUCLEOTIDE SEQUENCE [LARGE SCALE GENOMIC DNA]</scope>
    <source>
        <strain evidence="2">S191</strain>
    </source>
</reference>
<proteinExistence type="predicted"/>
<feature type="region of interest" description="Disordered" evidence="1">
    <location>
        <begin position="1"/>
        <end position="48"/>
    </location>
</feature>
<feature type="non-terminal residue" evidence="2">
    <location>
        <position position="78"/>
    </location>
</feature>
<accession>A0A8H7ZV12</accession>
<protein>
    <submittedName>
        <fullName evidence="2">Uncharacterized protein</fullName>
    </submittedName>
</protein>
<evidence type="ECO:0000256" key="1">
    <source>
        <dbReference type="SAM" id="MobiDB-lite"/>
    </source>
</evidence>
<sequence>MERYVPKIFGFKIRQRRPPRPRPHPRRDEPESLAVHQRGGRRVERGGVVGGGARDPCCSHFWGSIEAHLAGNASDGGL</sequence>
<evidence type="ECO:0000313" key="3">
    <source>
        <dbReference type="Proteomes" id="UP000673691"/>
    </source>
</evidence>
<evidence type="ECO:0000313" key="2">
    <source>
        <dbReference type="EMBL" id="KAG5459664.1"/>
    </source>
</evidence>
<dbReference type="EMBL" id="JAEFCI010006467">
    <property type="protein sequence ID" value="KAG5459664.1"/>
    <property type="molecule type" value="Genomic_DNA"/>
</dbReference>
<dbReference type="AlphaFoldDB" id="A0A8H7ZV12"/>
<organism evidence="2 3">
    <name type="scientific">Olpidium bornovanus</name>
    <dbReference type="NCBI Taxonomy" id="278681"/>
    <lineage>
        <taxon>Eukaryota</taxon>
        <taxon>Fungi</taxon>
        <taxon>Fungi incertae sedis</taxon>
        <taxon>Olpidiomycota</taxon>
        <taxon>Olpidiomycotina</taxon>
        <taxon>Olpidiomycetes</taxon>
        <taxon>Olpidiales</taxon>
        <taxon>Olpidiaceae</taxon>
        <taxon>Olpidium</taxon>
    </lineage>
</organism>
<comment type="caution">
    <text evidence="2">The sequence shown here is derived from an EMBL/GenBank/DDBJ whole genome shotgun (WGS) entry which is preliminary data.</text>
</comment>
<dbReference type="Proteomes" id="UP000673691">
    <property type="component" value="Unassembled WGS sequence"/>
</dbReference>
<keyword evidence="3" id="KW-1185">Reference proteome</keyword>
<feature type="compositionally biased region" description="Basic residues" evidence="1">
    <location>
        <begin position="13"/>
        <end position="25"/>
    </location>
</feature>